<dbReference type="GO" id="GO:0003985">
    <property type="term" value="F:acetyl-CoA C-acetyltransferase activity"/>
    <property type="evidence" value="ECO:0007669"/>
    <property type="project" value="UniProtKB-EC"/>
</dbReference>
<feature type="active site" description="Acyl-thioester intermediate" evidence="6">
    <location>
        <position position="88"/>
    </location>
</feature>
<feature type="active site" description="Proton acceptor" evidence="6">
    <location>
        <position position="348"/>
    </location>
</feature>
<dbReference type="CDD" id="cd00751">
    <property type="entry name" value="thiolase"/>
    <property type="match status" value="1"/>
</dbReference>
<evidence type="ECO:0000256" key="5">
    <source>
        <dbReference type="ARBA" id="ARBA00040529"/>
    </source>
</evidence>
<comment type="similarity">
    <text evidence="1 7">Belongs to the thiolase-like superfamily. Thiolase family.</text>
</comment>
<accession>A0A6G7XIU9</accession>
<keyword evidence="11" id="KW-1185">Reference proteome</keyword>
<dbReference type="InterPro" id="IPR020613">
    <property type="entry name" value="Thiolase_CS"/>
</dbReference>
<dbReference type="Gene3D" id="3.40.47.10">
    <property type="match status" value="2"/>
</dbReference>
<dbReference type="Proteomes" id="UP000502677">
    <property type="component" value="Chromosome"/>
</dbReference>
<sequence>MEETVIVAGARTPIGKLLGGLASVAAPELGAHAIREALARAGVSAADVEEVLMGNVVQAGVGPNPARQAALSAGIGLSTPAATLNKLCPSGLATITALDRSIRLGERRVAVAGGFESMTQAPHLVRGARAGFSYGDGAFEDALNRDALFCAIDHCIMGEGTEKHQEPYGLSREELDSFSAESHHRAAAAREAGYLAEEIVPIEVPGRRGAVTVADDEGIREGTTAESLARLRPAFAKNGIITAGSSSQLSDGGCALVLMSRAEADRRGLPWLARVLGGSAVAGPDTSLLLQPARAIEAACAAAGVSVADLDLLEMNEAFAGVTLLSARELNVDLDRVNVNGGAIALGHPVGMSGARIVLTLAMELRRRGGGIGAAGLCGGGGQGDALVIEVPAG</sequence>
<dbReference type="PANTHER" id="PTHR18919">
    <property type="entry name" value="ACETYL-COA C-ACYLTRANSFERASE"/>
    <property type="match status" value="1"/>
</dbReference>
<evidence type="ECO:0000256" key="7">
    <source>
        <dbReference type="RuleBase" id="RU003557"/>
    </source>
</evidence>
<evidence type="ECO:0000256" key="2">
    <source>
        <dbReference type="ARBA" id="ARBA00012705"/>
    </source>
</evidence>
<dbReference type="AlphaFoldDB" id="A0A6G7XIU9"/>
<dbReference type="InterPro" id="IPR020616">
    <property type="entry name" value="Thiolase_N"/>
</dbReference>
<feature type="active site" description="Proton acceptor" evidence="6">
    <location>
        <position position="378"/>
    </location>
</feature>
<name>A0A6G7XIU9_9MICO</name>
<dbReference type="PIRSF" id="PIRSF000429">
    <property type="entry name" value="Ac-CoA_Ac_transf"/>
    <property type="match status" value="1"/>
</dbReference>
<keyword evidence="3 7" id="KW-0808">Transferase</keyword>
<dbReference type="PROSITE" id="PS00099">
    <property type="entry name" value="THIOLASE_3"/>
    <property type="match status" value="1"/>
</dbReference>
<proteinExistence type="inferred from homology"/>
<evidence type="ECO:0000313" key="10">
    <source>
        <dbReference type="EMBL" id="QIK64359.1"/>
    </source>
</evidence>
<dbReference type="InterPro" id="IPR020610">
    <property type="entry name" value="Thiolase_AS"/>
</dbReference>
<dbReference type="Pfam" id="PF00108">
    <property type="entry name" value="Thiolase_N"/>
    <property type="match status" value="1"/>
</dbReference>
<feature type="domain" description="Thiolase N-terminal" evidence="8">
    <location>
        <begin position="5"/>
        <end position="261"/>
    </location>
</feature>
<dbReference type="InterPro" id="IPR020617">
    <property type="entry name" value="Thiolase_C"/>
</dbReference>
<dbReference type="EMBL" id="CP049863">
    <property type="protein sequence ID" value="QIK64359.1"/>
    <property type="molecule type" value="Genomic_DNA"/>
</dbReference>
<feature type="domain" description="Thiolase C-terminal" evidence="9">
    <location>
        <begin position="270"/>
        <end position="390"/>
    </location>
</feature>
<evidence type="ECO:0000256" key="3">
    <source>
        <dbReference type="ARBA" id="ARBA00022679"/>
    </source>
</evidence>
<organism evidence="10 11">
    <name type="scientific">Leucobacter viscericola</name>
    <dbReference type="NCBI Taxonomy" id="2714935"/>
    <lineage>
        <taxon>Bacteria</taxon>
        <taxon>Bacillati</taxon>
        <taxon>Actinomycetota</taxon>
        <taxon>Actinomycetes</taxon>
        <taxon>Micrococcales</taxon>
        <taxon>Microbacteriaceae</taxon>
        <taxon>Leucobacter</taxon>
    </lineage>
</organism>
<reference evidence="10 11" key="1">
    <citation type="submission" date="2020-03" db="EMBL/GenBank/DDBJ databases">
        <title>Leucobacter sp. nov., isolated from beetles.</title>
        <authorList>
            <person name="Hyun D.-W."/>
            <person name="Bae J.-W."/>
        </authorList>
    </citation>
    <scope>NUCLEOTIDE SEQUENCE [LARGE SCALE GENOMIC DNA]</scope>
    <source>
        <strain evidence="10 11">HDW9C</strain>
    </source>
</reference>
<dbReference type="PROSITE" id="PS00737">
    <property type="entry name" value="THIOLASE_2"/>
    <property type="match status" value="1"/>
</dbReference>
<evidence type="ECO:0000313" key="11">
    <source>
        <dbReference type="Proteomes" id="UP000502677"/>
    </source>
</evidence>
<dbReference type="Pfam" id="PF02803">
    <property type="entry name" value="Thiolase_C"/>
    <property type="match status" value="1"/>
</dbReference>
<dbReference type="NCBIfam" id="TIGR01930">
    <property type="entry name" value="AcCoA-C-Actrans"/>
    <property type="match status" value="1"/>
</dbReference>
<dbReference type="PANTHER" id="PTHR18919:SF107">
    <property type="entry name" value="ACETYL-COA ACETYLTRANSFERASE, CYTOSOLIC"/>
    <property type="match status" value="1"/>
</dbReference>
<dbReference type="RefSeq" id="WP_166292692.1">
    <property type="nucleotide sequence ID" value="NZ_CP049863.1"/>
</dbReference>
<dbReference type="InterPro" id="IPR002155">
    <property type="entry name" value="Thiolase"/>
</dbReference>
<evidence type="ECO:0000256" key="4">
    <source>
        <dbReference type="ARBA" id="ARBA00023315"/>
    </source>
</evidence>
<evidence type="ECO:0000259" key="8">
    <source>
        <dbReference type="Pfam" id="PF00108"/>
    </source>
</evidence>
<evidence type="ECO:0000259" key="9">
    <source>
        <dbReference type="Pfam" id="PF02803"/>
    </source>
</evidence>
<protein>
    <recommendedName>
        <fullName evidence="5">Probable acetyl-CoA acetyltransferase</fullName>
        <ecNumber evidence="2">2.3.1.9</ecNumber>
    </recommendedName>
</protein>
<dbReference type="KEGG" id="lvi:G7068_14960"/>
<gene>
    <name evidence="10" type="ORF">G7068_14960</name>
</gene>
<dbReference type="SUPFAM" id="SSF53901">
    <property type="entry name" value="Thiolase-like"/>
    <property type="match status" value="2"/>
</dbReference>
<keyword evidence="4 7" id="KW-0012">Acyltransferase</keyword>
<evidence type="ECO:0000256" key="1">
    <source>
        <dbReference type="ARBA" id="ARBA00010982"/>
    </source>
</evidence>
<evidence type="ECO:0000256" key="6">
    <source>
        <dbReference type="PIRSR" id="PIRSR000429-1"/>
    </source>
</evidence>
<dbReference type="InterPro" id="IPR016039">
    <property type="entry name" value="Thiolase-like"/>
</dbReference>
<dbReference type="EC" id="2.3.1.9" evidence="2"/>